<dbReference type="Pfam" id="PF09836">
    <property type="entry name" value="DUF2063"/>
    <property type="match status" value="1"/>
</dbReference>
<gene>
    <name evidence="2" type="ORF">GRI58_12945</name>
</gene>
<dbReference type="RefSeq" id="WP_160754010.1">
    <property type="nucleotide sequence ID" value="NZ_WTYA01000010.1"/>
</dbReference>
<dbReference type="Proteomes" id="UP000439780">
    <property type="component" value="Unassembled WGS sequence"/>
</dbReference>
<feature type="domain" description="Putative DNA-binding" evidence="1">
    <location>
        <begin position="6"/>
        <end position="93"/>
    </location>
</feature>
<dbReference type="Gene3D" id="1.10.150.690">
    <property type="entry name" value="DUF2063"/>
    <property type="match status" value="1"/>
</dbReference>
<dbReference type="InterPro" id="IPR018640">
    <property type="entry name" value="DUF2063"/>
</dbReference>
<name>A0A845AMH3_9SPHN</name>
<proteinExistence type="predicted"/>
<comment type="caution">
    <text evidence="2">The sequence shown here is derived from an EMBL/GenBank/DDBJ whole genome shotgun (WGS) entry which is preliminary data.</text>
</comment>
<reference evidence="2 3" key="1">
    <citation type="submission" date="2019-12" db="EMBL/GenBank/DDBJ databases">
        <title>Genomic-based taxomic classification of the family Erythrobacteraceae.</title>
        <authorList>
            <person name="Xu L."/>
        </authorList>
    </citation>
    <scope>NUCLEOTIDE SEQUENCE [LARGE SCALE GENOMIC DNA]</scope>
    <source>
        <strain evidence="2 3">KEMB 9005-328</strain>
    </source>
</reference>
<dbReference type="AlphaFoldDB" id="A0A845AMH3"/>
<protein>
    <recommendedName>
        <fullName evidence="1">Putative DNA-binding domain-containing protein</fullName>
    </recommendedName>
</protein>
<sequence>MNLLTCQHLFIDHVLEDDAPLPLAWVNDRMRTGLAIYRKGYRSRLIDALAETFPHTRQWVGDESFDKAAAHHLINNPPSHWSLDRAGAGFPESLEVLFARDPEVPELAALEWDMHLAFVAPDAQPLDANAFASATASFGDENWERLRFTLHPTLTVRSIRTSAAAIWRALAEERTLSDGFLLDEPGHILVWRDGMVPVFRTSADHEADCLGLLRAGCNFGDLCLHLTKIAPCNAAAVAGGLLADWLTDGLIVGLH</sequence>
<accession>A0A845AMH3</accession>
<organism evidence="2 3">
    <name type="scientific">Qipengyuania algicida</name>
    <dbReference type="NCBI Taxonomy" id="1836209"/>
    <lineage>
        <taxon>Bacteria</taxon>
        <taxon>Pseudomonadati</taxon>
        <taxon>Pseudomonadota</taxon>
        <taxon>Alphaproteobacteria</taxon>
        <taxon>Sphingomonadales</taxon>
        <taxon>Erythrobacteraceae</taxon>
        <taxon>Qipengyuania</taxon>
    </lineage>
</organism>
<evidence type="ECO:0000313" key="2">
    <source>
        <dbReference type="EMBL" id="MXP29716.1"/>
    </source>
</evidence>
<evidence type="ECO:0000259" key="1">
    <source>
        <dbReference type="Pfam" id="PF09836"/>
    </source>
</evidence>
<dbReference type="EMBL" id="WTYA01000010">
    <property type="protein sequence ID" value="MXP29716.1"/>
    <property type="molecule type" value="Genomic_DNA"/>
</dbReference>
<evidence type="ECO:0000313" key="3">
    <source>
        <dbReference type="Proteomes" id="UP000439780"/>
    </source>
</evidence>
<dbReference type="OrthoDB" id="343356at2"/>
<keyword evidence="3" id="KW-1185">Reference proteome</keyword>
<dbReference type="InterPro" id="IPR044922">
    <property type="entry name" value="DUF2063_N_sf"/>
</dbReference>